<gene>
    <name evidence="1" type="ORF">CRENBAI_013239</name>
</gene>
<reference evidence="1 2" key="1">
    <citation type="submission" date="2021-06" db="EMBL/GenBank/DDBJ databases">
        <authorList>
            <person name="Palmer J.M."/>
        </authorList>
    </citation>
    <scope>NUCLEOTIDE SEQUENCE [LARGE SCALE GENOMIC DNA]</scope>
    <source>
        <strain evidence="1 2">MEX-2019</strain>
        <tissue evidence="1">Muscle</tissue>
    </source>
</reference>
<proteinExistence type="predicted"/>
<organism evidence="1 2">
    <name type="scientific">Crenichthys baileyi</name>
    <name type="common">White River springfish</name>
    <dbReference type="NCBI Taxonomy" id="28760"/>
    <lineage>
        <taxon>Eukaryota</taxon>
        <taxon>Metazoa</taxon>
        <taxon>Chordata</taxon>
        <taxon>Craniata</taxon>
        <taxon>Vertebrata</taxon>
        <taxon>Euteleostomi</taxon>
        <taxon>Actinopterygii</taxon>
        <taxon>Neopterygii</taxon>
        <taxon>Teleostei</taxon>
        <taxon>Neoteleostei</taxon>
        <taxon>Acanthomorphata</taxon>
        <taxon>Ovalentaria</taxon>
        <taxon>Atherinomorphae</taxon>
        <taxon>Cyprinodontiformes</taxon>
        <taxon>Goodeidae</taxon>
        <taxon>Crenichthys</taxon>
    </lineage>
</organism>
<name>A0AAV9RFM2_9TELE</name>
<accession>A0AAV9RFM2</accession>
<protein>
    <submittedName>
        <fullName evidence="1">Uncharacterized protein</fullName>
    </submittedName>
</protein>
<dbReference type="Proteomes" id="UP001311232">
    <property type="component" value="Unassembled WGS sequence"/>
</dbReference>
<dbReference type="AlphaFoldDB" id="A0AAV9RFM2"/>
<feature type="non-terminal residue" evidence="1">
    <location>
        <position position="1"/>
    </location>
</feature>
<keyword evidence="2" id="KW-1185">Reference proteome</keyword>
<evidence type="ECO:0000313" key="2">
    <source>
        <dbReference type="Proteomes" id="UP001311232"/>
    </source>
</evidence>
<dbReference type="EMBL" id="JAHHUM010001984">
    <property type="protein sequence ID" value="KAK5607728.1"/>
    <property type="molecule type" value="Genomic_DNA"/>
</dbReference>
<evidence type="ECO:0000313" key="1">
    <source>
        <dbReference type="EMBL" id="KAK5607728.1"/>
    </source>
</evidence>
<sequence>SVDSRKQPAAGSLCYDFCLFFGLHDFRSHPVPVKLALLCPSRPDVMTLPPLAPRPWCPPYLLSLKLSNTASSSELLPAGLAVSLPSSPASSPPTEITSRKHQTIAYMPIHPPTLLALLKC</sequence>
<comment type="caution">
    <text evidence="1">The sequence shown here is derived from an EMBL/GenBank/DDBJ whole genome shotgun (WGS) entry which is preliminary data.</text>
</comment>